<proteinExistence type="predicted"/>
<dbReference type="AlphaFoldDB" id="A0A078AJ44"/>
<name>A0A078AJ44_STYLE</name>
<gene>
    <name evidence="2" type="primary">Contig13773.g14689</name>
    <name evidence="2" type="ORF">STYLEM_11274</name>
</gene>
<dbReference type="InParanoid" id="A0A078AJ44"/>
<reference evidence="2 3" key="1">
    <citation type="submission" date="2014-06" db="EMBL/GenBank/DDBJ databases">
        <authorList>
            <person name="Swart Estienne"/>
        </authorList>
    </citation>
    <scope>NUCLEOTIDE SEQUENCE [LARGE SCALE GENOMIC DNA]</scope>
    <source>
        <strain evidence="2 3">130c</strain>
    </source>
</reference>
<keyword evidence="3" id="KW-1185">Reference proteome</keyword>
<accession>A0A078AJ44</accession>
<evidence type="ECO:0000313" key="3">
    <source>
        <dbReference type="Proteomes" id="UP000039865"/>
    </source>
</evidence>
<keyword evidence="1" id="KW-0732">Signal</keyword>
<dbReference type="Proteomes" id="UP000039865">
    <property type="component" value="Unassembled WGS sequence"/>
</dbReference>
<sequence>MKRFFAISLIVAALVGESICIKTKVEALKLNLGQSEISHSGSSTNLGRVLDNLKNHGLHSDIKLQKLAQADQSNLGKQQTLEDYTLLDDYTGSFCAIVDCTESFLDDFRNWYKILYNEAALTNYEASFITDTEYSIGSFTQQDFDLAHTLYYSGYTVSEFKEYLIELAQTEMDSYFNSI</sequence>
<protein>
    <submittedName>
        <fullName evidence="2">Uncharacterized protein</fullName>
    </submittedName>
</protein>
<dbReference type="EMBL" id="CCKQ01010714">
    <property type="protein sequence ID" value="CDW82244.1"/>
    <property type="molecule type" value="Genomic_DNA"/>
</dbReference>
<evidence type="ECO:0000313" key="2">
    <source>
        <dbReference type="EMBL" id="CDW82244.1"/>
    </source>
</evidence>
<evidence type="ECO:0000256" key="1">
    <source>
        <dbReference type="SAM" id="SignalP"/>
    </source>
</evidence>
<organism evidence="2 3">
    <name type="scientific">Stylonychia lemnae</name>
    <name type="common">Ciliate</name>
    <dbReference type="NCBI Taxonomy" id="5949"/>
    <lineage>
        <taxon>Eukaryota</taxon>
        <taxon>Sar</taxon>
        <taxon>Alveolata</taxon>
        <taxon>Ciliophora</taxon>
        <taxon>Intramacronucleata</taxon>
        <taxon>Spirotrichea</taxon>
        <taxon>Stichotrichia</taxon>
        <taxon>Sporadotrichida</taxon>
        <taxon>Oxytrichidae</taxon>
        <taxon>Stylonychinae</taxon>
        <taxon>Stylonychia</taxon>
    </lineage>
</organism>
<feature type="chain" id="PRO_5001729535" evidence="1">
    <location>
        <begin position="21"/>
        <end position="179"/>
    </location>
</feature>
<feature type="signal peptide" evidence="1">
    <location>
        <begin position="1"/>
        <end position="20"/>
    </location>
</feature>